<dbReference type="Proteomes" id="UP001244011">
    <property type="component" value="Unassembled WGS sequence"/>
</dbReference>
<dbReference type="EMBL" id="MU839041">
    <property type="protein sequence ID" value="KAK1762174.1"/>
    <property type="molecule type" value="Genomic_DNA"/>
</dbReference>
<keyword evidence="1" id="KW-1133">Transmembrane helix</keyword>
<protein>
    <submittedName>
        <fullName evidence="2">Uncharacterized protein</fullName>
    </submittedName>
</protein>
<organism evidence="2 3">
    <name type="scientific">Phialemonium atrogriseum</name>
    <dbReference type="NCBI Taxonomy" id="1093897"/>
    <lineage>
        <taxon>Eukaryota</taxon>
        <taxon>Fungi</taxon>
        <taxon>Dikarya</taxon>
        <taxon>Ascomycota</taxon>
        <taxon>Pezizomycotina</taxon>
        <taxon>Sordariomycetes</taxon>
        <taxon>Sordariomycetidae</taxon>
        <taxon>Cephalothecales</taxon>
        <taxon>Cephalothecaceae</taxon>
        <taxon>Phialemonium</taxon>
    </lineage>
</organism>
<feature type="transmembrane region" description="Helical" evidence="1">
    <location>
        <begin position="15"/>
        <end position="33"/>
    </location>
</feature>
<feature type="transmembrane region" description="Helical" evidence="1">
    <location>
        <begin position="40"/>
        <end position="61"/>
    </location>
</feature>
<dbReference type="GeneID" id="85312504"/>
<comment type="caution">
    <text evidence="2">The sequence shown here is derived from an EMBL/GenBank/DDBJ whole genome shotgun (WGS) entry which is preliminary data.</text>
</comment>
<evidence type="ECO:0000313" key="2">
    <source>
        <dbReference type="EMBL" id="KAK1762174.1"/>
    </source>
</evidence>
<feature type="transmembrane region" description="Helical" evidence="1">
    <location>
        <begin position="110"/>
        <end position="132"/>
    </location>
</feature>
<evidence type="ECO:0000313" key="3">
    <source>
        <dbReference type="Proteomes" id="UP001244011"/>
    </source>
</evidence>
<proteinExistence type="predicted"/>
<keyword evidence="1" id="KW-0472">Membrane</keyword>
<dbReference type="AlphaFoldDB" id="A0AAJ0BPN0"/>
<dbReference type="RefSeq" id="XP_060278387.1">
    <property type="nucleotide sequence ID" value="XM_060429317.1"/>
</dbReference>
<keyword evidence="1" id="KW-0812">Transmembrane</keyword>
<gene>
    <name evidence="2" type="ORF">QBC33DRAFT_552550</name>
</gene>
<reference evidence="2" key="1">
    <citation type="submission" date="2023-06" db="EMBL/GenBank/DDBJ databases">
        <title>Genome-scale phylogeny and comparative genomics of the fungal order Sordariales.</title>
        <authorList>
            <consortium name="Lawrence Berkeley National Laboratory"/>
            <person name="Hensen N."/>
            <person name="Bonometti L."/>
            <person name="Westerberg I."/>
            <person name="Brannstrom I.O."/>
            <person name="Guillou S."/>
            <person name="Cros-Aarteil S."/>
            <person name="Calhoun S."/>
            <person name="Haridas S."/>
            <person name="Kuo A."/>
            <person name="Mondo S."/>
            <person name="Pangilinan J."/>
            <person name="Riley R."/>
            <person name="Labutti K."/>
            <person name="Andreopoulos B."/>
            <person name="Lipzen A."/>
            <person name="Chen C."/>
            <person name="Yanf M."/>
            <person name="Daum C."/>
            <person name="Ng V."/>
            <person name="Clum A."/>
            <person name="Steindorff A."/>
            <person name="Ohm R."/>
            <person name="Martin F."/>
            <person name="Silar P."/>
            <person name="Natvig D."/>
            <person name="Lalanne C."/>
            <person name="Gautier V."/>
            <person name="Ament-Velasquez S.L."/>
            <person name="Kruys A."/>
            <person name="Hutchinson M.I."/>
            <person name="Powell A.J."/>
            <person name="Barry K."/>
            <person name="Miller A.N."/>
            <person name="Grigoriev I.V."/>
            <person name="Debuchy R."/>
            <person name="Gladieux P."/>
            <person name="Thoren M.H."/>
            <person name="Johannesson H."/>
        </authorList>
    </citation>
    <scope>NUCLEOTIDE SEQUENCE</scope>
    <source>
        <strain evidence="2">8032-3</strain>
    </source>
</reference>
<keyword evidence="3" id="KW-1185">Reference proteome</keyword>
<evidence type="ECO:0000256" key="1">
    <source>
        <dbReference type="SAM" id="Phobius"/>
    </source>
</evidence>
<accession>A0AAJ0BPN0</accession>
<name>A0AAJ0BPN0_9PEZI</name>
<sequence>MPSSTSPRLISIDVLLRRTTIISFPAAFILLLIHGISAQLAFPALGLLPLAASAFLGVFILNRDRVAALGSPIQSLTPYNIFVSDIVIAASLLAFLIPSWIMLTESHPRGLVVLGTYGTVFMMVDFAIHVYLAGNHFLHLFAFRACDCPHCRSGSLQGQPGPDTLEITISSDDAGMEFGDRAVEAGCMRETTPMLSRAQMV</sequence>
<feature type="transmembrane region" description="Helical" evidence="1">
    <location>
        <begin position="81"/>
        <end position="103"/>
    </location>
</feature>